<dbReference type="EMBL" id="CP045226">
    <property type="protein sequence ID" value="QFS45085.1"/>
    <property type="molecule type" value="Genomic_DNA"/>
</dbReference>
<evidence type="ECO:0000313" key="2">
    <source>
        <dbReference type="Proteomes" id="UP000326678"/>
    </source>
</evidence>
<protein>
    <submittedName>
        <fullName evidence="1">Uncharacterized protein</fullName>
    </submittedName>
</protein>
<dbReference type="KEGG" id="nsh:GXM_02560"/>
<sequence>MDLSQSLKKIRNLQFNNVPIIYDFSGLYHINYLTGTLFSL</sequence>
<reference evidence="1 2" key="1">
    <citation type="submission" date="2019-10" db="EMBL/GenBank/DDBJ databases">
        <title>Genomic and transcriptomic insights into the perfect genentic adaptation of a filamentous nitrogen-fixing cyanobacterium to rice fields.</title>
        <authorList>
            <person name="Chen Z."/>
        </authorList>
    </citation>
    <scope>NUCLEOTIDE SEQUENCE [LARGE SCALE GENOMIC DNA]</scope>
    <source>
        <strain evidence="1">CCNUC1</strain>
    </source>
</reference>
<gene>
    <name evidence="1" type="ORF">GXM_02560</name>
</gene>
<dbReference type="Proteomes" id="UP000326678">
    <property type="component" value="Chromosome Gxm1"/>
</dbReference>
<dbReference type="AlphaFoldDB" id="A0A5P8VXE6"/>
<name>A0A5P8VXE6_9NOSO</name>
<organism evidence="1 2">
    <name type="scientific">Nostoc sphaeroides CCNUC1</name>
    <dbReference type="NCBI Taxonomy" id="2653204"/>
    <lineage>
        <taxon>Bacteria</taxon>
        <taxon>Bacillati</taxon>
        <taxon>Cyanobacteriota</taxon>
        <taxon>Cyanophyceae</taxon>
        <taxon>Nostocales</taxon>
        <taxon>Nostocaceae</taxon>
        <taxon>Nostoc</taxon>
    </lineage>
</organism>
<keyword evidence="2" id="KW-1185">Reference proteome</keyword>
<evidence type="ECO:0000313" key="1">
    <source>
        <dbReference type="EMBL" id="QFS45085.1"/>
    </source>
</evidence>
<proteinExistence type="predicted"/>
<accession>A0A5P8VXE6</accession>